<sequence length="193" mass="22088">MHELIQEDKSIFLFLNNLGSTPFDQLWIMISATWIWVPLYVIFLYLLFKTFKFRSLIFILIFIALGVTVSDQLAGIFKTGILRLRPCHDPTLTGLMRAVKCGGQYGFYSSHAANTFFIATFMSLLLYKKFKFLPYFLFVWAIVVSYSRIYLGVHFPLDILMGSLMGFFTGGFFATLALKVIHKQNNSASTAKN</sequence>
<dbReference type="OrthoDB" id="9789113at2"/>
<dbReference type="Gene3D" id="1.20.144.10">
    <property type="entry name" value="Phosphatidic acid phosphatase type 2/haloperoxidase"/>
    <property type="match status" value="1"/>
</dbReference>
<feature type="transmembrane region" description="Helical" evidence="1">
    <location>
        <begin position="159"/>
        <end position="178"/>
    </location>
</feature>
<dbReference type="Proteomes" id="UP000028349">
    <property type="component" value="Unassembled WGS sequence"/>
</dbReference>
<dbReference type="RefSeq" id="WP_034716684.1">
    <property type="nucleotide sequence ID" value="NZ_FOIX01000002.1"/>
</dbReference>
<feature type="transmembrane region" description="Helical" evidence="1">
    <location>
        <begin position="26"/>
        <end position="48"/>
    </location>
</feature>
<keyword evidence="1" id="KW-0472">Membrane</keyword>
<feature type="domain" description="Phosphatidic acid phosphatase type 2/haloperoxidase" evidence="2">
    <location>
        <begin position="60"/>
        <end position="174"/>
    </location>
</feature>
<evidence type="ECO:0000313" key="4">
    <source>
        <dbReference type="EMBL" id="VEH95549.1"/>
    </source>
</evidence>
<dbReference type="KEGG" id="cant:NCTC13489_00192"/>
<dbReference type="GO" id="GO:0042392">
    <property type="term" value="F:sphingosine-1-phosphate phosphatase activity"/>
    <property type="evidence" value="ECO:0007669"/>
    <property type="project" value="TreeGrafter"/>
</dbReference>
<keyword evidence="1" id="KW-1133">Transmembrane helix</keyword>
<dbReference type="SUPFAM" id="SSF48317">
    <property type="entry name" value="Acid phosphatase/Vanadium-dependent haloperoxidase"/>
    <property type="match status" value="1"/>
</dbReference>
<dbReference type="EMBL" id="LR134441">
    <property type="protein sequence ID" value="VEH95549.1"/>
    <property type="molecule type" value="Genomic_DNA"/>
</dbReference>
<feature type="transmembrane region" description="Helical" evidence="1">
    <location>
        <begin position="55"/>
        <end position="77"/>
    </location>
</feature>
<dbReference type="PANTHER" id="PTHR14969:SF13">
    <property type="entry name" value="AT30094P"/>
    <property type="match status" value="1"/>
</dbReference>
<evidence type="ECO:0000313" key="6">
    <source>
        <dbReference type="Proteomes" id="UP000270036"/>
    </source>
</evidence>
<gene>
    <name evidence="3" type="ORF">HY04_02170</name>
    <name evidence="4" type="ORF">NCTC13489_00192</name>
</gene>
<dbReference type="SMART" id="SM00014">
    <property type="entry name" value="acidPPc"/>
    <property type="match status" value="1"/>
</dbReference>
<protein>
    <submittedName>
        <fullName evidence="3">Phosphoesterase</fullName>
    </submittedName>
    <submittedName>
        <fullName evidence="4">Undecaprenyl pyrophosphate phosphatase</fullName>
    </submittedName>
</protein>
<evidence type="ECO:0000313" key="5">
    <source>
        <dbReference type="Proteomes" id="UP000028349"/>
    </source>
</evidence>
<evidence type="ECO:0000256" key="1">
    <source>
        <dbReference type="SAM" id="Phobius"/>
    </source>
</evidence>
<feature type="transmembrane region" description="Helical" evidence="1">
    <location>
        <begin position="133"/>
        <end position="153"/>
    </location>
</feature>
<proteinExistence type="predicted"/>
<reference evidence="3 5" key="1">
    <citation type="submission" date="2014-07" db="EMBL/GenBank/DDBJ databases">
        <authorList>
            <person name="Pisani N.G."/>
            <person name="Newman J.D."/>
        </authorList>
    </citation>
    <scope>NUCLEOTIDE SEQUENCE [LARGE SCALE GENOMIC DNA]</scope>
    <source>
        <strain evidence="3 5">LMG 24720</strain>
    </source>
</reference>
<organism evidence="4 6">
    <name type="scientific">Kaistella antarctica</name>
    <dbReference type="NCBI Taxonomy" id="266748"/>
    <lineage>
        <taxon>Bacteria</taxon>
        <taxon>Pseudomonadati</taxon>
        <taxon>Bacteroidota</taxon>
        <taxon>Flavobacteriia</taxon>
        <taxon>Flavobacteriales</taxon>
        <taxon>Weeksellaceae</taxon>
        <taxon>Chryseobacterium group</taxon>
        <taxon>Kaistella</taxon>
    </lineage>
</organism>
<keyword evidence="1" id="KW-0812">Transmembrane</keyword>
<dbReference type="PANTHER" id="PTHR14969">
    <property type="entry name" value="SPHINGOSINE-1-PHOSPHATE PHOSPHOHYDROLASE"/>
    <property type="match status" value="1"/>
</dbReference>
<dbReference type="InterPro" id="IPR036938">
    <property type="entry name" value="PAP2/HPO_sf"/>
</dbReference>
<feature type="transmembrane region" description="Helical" evidence="1">
    <location>
        <begin position="105"/>
        <end position="126"/>
    </location>
</feature>
<evidence type="ECO:0000313" key="3">
    <source>
        <dbReference type="EMBL" id="KEY20052.1"/>
    </source>
</evidence>
<accession>A0A448NMT4</accession>
<reference evidence="4 6" key="2">
    <citation type="submission" date="2018-12" db="EMBL/GenBank/DDBJ databases">
        <authorList>
            <consortium name="Pathogen Informatics"/>
        </authorList>
    </citation>
    <scope>NUCLEOTIDE SEQUENCE [LARGE SCALE GENOMIC DNA]</scope>
    <source>
        <strain evidence="4 6">NCTC13489</strain>
    </source>
</reference>
<dbReference type="Proteomes" id="UP000270036">
    <property type="component" value="Chromosome"/>
</dbReference>
<dbReference type="STRING" id="266748.HY04_02170"/>
<evidence type="ECO:0000259" key="2">
    <source>
        <dbReference type="SMART" id="SM00014"/>
    </source>
</evidence>
<dbReference type="InterPro" id="IPR000326">
    <property type="entry name" value="PAP2/HPO"/>
</dbReference>
<name>A0A448NMT4_9FLAO</name>
<keyword evidence="5" id="KW-1185">Reference proteome</keyword>
<dbReference type="EMBL" id="JPEP01000001">
    <property type="protein sequence ID" value="KEY20052.1"/>
    <property type="molecule type" value="Genomic_DNA"/>
</dbReference>
<dbReference type="AlphaFoldDB" id="A0A448NMT4"/>
<dbReference type="Pfam" id="PF01569">
    <property type="entry name" value="PAP2"/>
    <property type="match status" value="1"/>
</dbReference>